<dbReference type="SUPFAM" id="SSF55811">
    <property type="entry name" value="Nudix"/>
    <property type="match status" value="1"/>
</dbReference>
<gene>
    <name evidence="14" type="ORF">D5H78_13500</name>
</gene>
<evidence type="ECO:0000256" key="9">
    <source>
        <dbReference type="ARBA" id="ARBA00023204"/>
    </source>
</evidence>
<dbReference type="PANTHER" id="PTHR47707">
    <property type="entry name" value="8-OXO-DGTP DIPHOSPHATASE"/>
    <property type="match status" value="1"/>
</dbReference>
<evidence type="ECO:0000256" key="8">
    <source>
        <dbReference type="ARBA" id="ARBA00022842"/>
    </source>
</evidence>
<evidence type="ECO:0000256" key="6">
    <source>
        <dbReference type="ARBA" id="ARBA00022763"/>
    </source>
</evidence>
<dbReference type="GO" id="GO:0046872">
    <property type="term" value="F:metal ion binding"/>
    <property type="evidence" value="ECO:0007669"/>
    <property type="project" value="UniProtKB-KW"/>
</dbReference>
<reference evidence="14 15" key="1">
    <citation type="submission" date="2018-09" db="EMBL/GenBank/DDBJ databases">
        <title>YIM 75000 draft genome.</title>
        <authorList>
            <person name="Tang S."/>
            <person name="Feng Y."/>
        </authorList>
    </citation>
    <scope>NUCLEOTIDE SEQUENCE [LARGE SCALE GENOMIC DNA]</scope>
    <source>
        <strain evidence="14 15">YIM 75000</strain>
    </source>
</reference>
<evidence type="ECO:0000256" key="1">
    <source>
        <dbReference type="ARBA" id="ARBA00001946"/>
    </source>
</evidence>
<dbReference type="GO" id="GO:0008413">
    <property type="term" value="F:8-oxo-7,8-dihydroguanosine triphosphate pyrophosphatase activity"/>
    <property type="evidence" value="ECO:0007669"/>
    <property type="project" value="TreeGrafter"/>
</dbReference>
<dbReference type="GO" id="GO:0044716">
    <property type="term" value="F:8-oxo-GDP phosphatase activity"/>
    <property type="evidence" value="ECO:0007669"/>
    <property type="project" value="TreeGrafter"/>
</dbReference>
<dbReference type="InterPro" id="IPR047127">
    <property type="entry name" value="MutT-like"/>
</dbReference>
<dbReference type="GO" id="GO:0044715">
    <property type="term" value="F:8-oxo-dGDP phosphatase activity"/>
    <property type="evidence" value="ECO:0007669"/>
    <property type="project" value="TreeGrafter"/>
</dbReference>
<keyword evidence="4" id="KW-0235">DNA replication</keyword>
<keyword evidence="7 12" id="KW-0378">Hydrolase</keyword>
<dbReference type="Pfam" id="PF00293">
    <property type="entry name" value="NUDIX"/>
    <property type="match status" value="1"/>
</dbReference>
<evidence type="ECO:0000256" key="4">
    <source>
        <dbReference type="ARBA" id="ARBA00022705"/>
    </source>
</evidence>
<evidence type="ECO:0000256" key="7">
    <source>
        <dbReference type="ARBA" id="ARBA00022801"/>
    </source>
</evidence>
<evidence type="ECO:0000256" key="5">
    <source>
        <dbReference type="ARBA" id="ARBA00022723"/>
    </source>
</evidence>
<dbReference type="OrthoDB" id="9804442at2"/>
<evidence type="ECO:0000259" key="13">
    <source>
        <dbReference type="PROSITE" id="PS51462"/>
    </source>
</evidence>
<dbReference type="GO" id="GO:0035539">
    <property type="term" value="F:8-oxo-7,8-dihydrodeoxyguanosine triphosphate pyrophosphatase activity"/>
    <property type="evidence" value="ECO:0007669"/>
    <property type="project" value="UniProtKB-EC"/>
</dbReference>
<comment type="catalytic activity">
    <reaction evidence="10">
        <text>8-oxo-dGTP + H2O = 8-oxo-dGMP + diphosphate + H(+)</text>
        <dbReference type="Rhea" id="RHEA:31575"/>
        <dbReference type="ChEBI" id="CHEBI:15377"/>
        <dbReference type="ChEBI" id="CHEBI:15378"/>
        <dbReference type="ChEBI" id="CHEBI:33019"/>
        <dbReference type="ChEBI" id="CHEBI:63224"/>
        <dbReference type="ChEBI" id="CHEBI:77896"/>
        <dbReference type="EC" id="3.6.1.55"/>
    </reaction>
</comment>
<dbReference type="EMBL" id="QZEZ01000006">
    <property type="protein sequence ID" value="RJK94823.1"/>
    <property type="molecule type" value="Genomic_DNA"/>
</dbReference>
<feature type="domain" description="Nudix hydrolase" evidence="13">
    <location>
        <begin position="1"/>
        <end position="131"/>
    </location>
</feature>
<name>A0A3A3YXY4_9ACTN</name>
<dbReference type="PROSITE" id="PS51462">
    <property type="entry name" value="NUDIX"/>
    <property type="match status" value="1"/>
</dbReference>
<dbReference type="Proteomes" id="UP000265614">
    <property type="component" value="Unassembled WGS sequence"/>
</dbReference>
<keyword evidence="8" id="KW-0460">Magnesium</keyword>
<protein>
    <recommendedName>
        <fullName evidence="11">8-oxo-dGTP diphosphatase</fullName>
        <ecNumber evidence="11">3.6.1.55</ecNumber>
    </recommendedName>
</protein>
<dbReference type="InterPro" id="IPR020476">
    <property type="entry name" value="Nudix_hydrolase"/>
</dbReference>
<comment type="caution">
    <text evidence="14">The sequence shown here is derived from an EMBL/GenBank/DDBJ whole genome shotgun (WGS) entry which is preliminary data.</text>
</comment>
<sequence>MQQVVVGLLVEDGRVLLALRSRARRAHPGRWALPGGHVEPGEAPGAALVRELHEELGITVLAHDPEPLHVLAPGLDAGGATALSVHRVRRWRGEPANLLPGEHDALRWCGSAALERLALAHPEHRALLLAAAGHGAAAG</sequence>
<dbReference type="PANTHER" id="PTHR47707:SF1">
    <property type="entry name" value="NUDIX HYDROLASE FAMILY PROTEIN"/>
    <property type="match status" value="1"/>
</dbReference>
<dbReference type="AlphaFoldDB" id="A0A3A3YXY4"/>
<dbReference type="InterPro" id="IPR000086">
    <property type="entry name" value="NUDIX_hydrolase_dom"/>
</dbReference>
<dbReference type="GO" id="GO:0006260">
    <property type="term" value="P:DNA replication"/>
    <property type="evidence" value="ECO:0007669"/>
    <property type="project" value="UniProtKB-KW"/>
</dbReference>
<evidence type="ECO:0000256" key="12">
    <source>
        <dbReference type="RuleBase" id="RU003476"/>
    </source>
</evidence>
<dbReference type="PRINTS" id="PR00502">
    <property type="entry name" value="NUDIXFAMILY"/>
</dbReference>
<keyword evidence="6" id="KW-0227">DNA damage</keyword>
<organism evidence="14 15">
    <name type="scientific">Vallicoccus soli</name>
    <dbReference type="NCBI Taxonomy" id="2339232"/>
    <lineage>
        <taxon>Bacteria</taxon>
        <taxon>Bacillati</taxon>
        <taxon>Actinomycetota</taxon>
        <taxon>Actinomycetes</taxon>
        <taxon>Motilibacterales</taxon>
        <taxon>Vallicoccaceae</taxon>
        <taxon>Vallicoccus</taxon>
    </lineage>
</organism>
<dbReference type="InterPro" id="IPR020084">
    <property type="entry name" value="NUDIX_hydrolase_CS"/>
</dbReference>
<evidence type="ECO:0000256" key="2">
    <source>
        <dbReference type="ARBA" id="ARBA00005582"/>
    </source>
</evidence>
<evidence type="ECO:0000313" key="14">
    <source>
        <dbReference type="EMBL" id="RJK94823.1"/>
    </source>
</evidence>
<dbReference type="RefSeq" id="WP_119951005.1">
    <property type="nucleotide sequence ID" value="NZ_QZEZ01000006.1"/>
</dbReference>
<comment type="similarity">
    <text evidence="2 12">Belongs to the Nudix hydrolase family.</text>
</comment>
<keyword evidence="15" id="KW-1185">Reference proteome</keyword>
<keyword evidence="5" id="KW-0479">Metal-binding</keyword>
<dbReference type="EC" id="3.6.1.55" evidence="11"/>
<evidence type="ECO:0000256" key="3">
    <source>
        <dbReference type="ARBA" id="ARBA00022457"/>
    </source>
</evidence>
<dbReference type="InterPro" id="IPR015797">
    <property type="entry name" value="NUDIX_hydrolase-like_dom_sf"/>
</dbReference>
<evidence type="ECO:0000256" key="11">
    <source>
        <dbReference type="ARBA" id="ARBA00038905"/>
    </source>
</evidence>
<keyword evidence="9" id="KW-0234">DNA repair</keyword>
<keyword evidence="3" id="KW-0515">Mutator protein</keyword>
<dbReference type="PROSITE" id="PS00893">
    <property type="entry name" value="NUDIX_BOX"/>
    <property type="match status" value="1"/>
</dbReference>
<dbReference type="Gene3D" id="3.90.79.10">
    <property type="entry name" value="Nucleoside Triphosphate Pyrophosphohydrolase"/>
    <property type="match status" value="1"/>
</dbReference>
<evidence type="ECO:0000313" key="15">
    <source>
        <dbReference type="Proteomes" id="UP000265614"/>
    </source>
</evidence>
<comment type="cofactor">
    <cofactor evidence="1">
        <name>Mg(2+)</name>
        <dbReference type="ChEBI" id="CHEBI:18420"/>
    </cofactor>
</comment>
<dbReference type="GO" id="GO:0006281">
    <property type="term" value="P:DNA repair"/>
    <property type="evidence" value="ECO:0007669"/>
    <property type="project" value="UniProtKB-KW"/>
</dbReference>
<evidence type="ECO:0000256" key="10">
    <source>
        <dbReference type="ARBA" id="ARBA00035861"/>
    </source>
</evidence>
<accession>A0A3A3YXY4</accession>
<proteinExistence type="inferred from homology"/>